<evidence type="ECO:0000256" key="2">
    <source>
        <dbReference type="ARBA" id="ARBA00022664"/>
    </source>
</evidence>
<dbReference type="PANTHER" id="PTHR45885">
    <property type="entry name" value="CELL DIVISION CYCLE 5-LIKE PROTEIN"/>
    <property type="match status" value="1"/>
</dbReference>
<dbReference type="EMBL" id="JADGJH010001369">
    <property type="protein sequence ID" value="KAJ3114403.1"/>
    <property type="molecule type" value="Genomic_DNA"/>
</dbReference>
<evidence type="ECO:0000313" key="12">
    <source>
        <dbReference type="EMBL" id="KAJ3114403.1"/>
    </source>
</evidence>
<dbReference type="GO" id="GO:0051301">
    <property type="term" value="P:cell division"/>
    <property type="evidence" value="ECO:0007669"/>
    <property type="project" value="UniProtKB-KW"/>
</dbReference>
<feature type="compositionally biased region" description="Basic and acidic residues" evidence="9">
    <location>
        <begin position="467"/>
        <end position="478"/>
    </location>
</feature>
<evidence type="ECO:0000256" key="9">
    <source>
        <dbReference type="SAM" id="MobiDB-lite"/>
    </source>
</evidence>
<evidence type="ECO:0000313" key="13">
    <source>
        <dbReference type="Proteomes" id="UP001211907"/>
    </source>
</evidence>
<feature type="region of interest" description="Disordered" evidence="9">
    <location>
        <begin position="348"/>
        <end position="377"/>
    </location>
</feature>
<feature type="domain" description="Myb-like" evidence="10">
    <location>
        <begin position="2"/>
        <end position="53"/>
    </location>
</feature>
<feature type="compositionally biased region" description="Basic and acidic residues" evidence="9">
    <location>
        <begin position="253"/>
        <end position="268"/>
    </location>
</feature>
<keyword evidence="6" id="KW-0508">mRNA splicing</keyword>
<evidence type="ECO:0000256" key="7">
    <source>
        <dbReference type="ARBA" id="ARBA00023242"/>
    </source>
</evidence>
<name>A0AAD5XAV4_9FUNG</name>
<feature type="compositionally biased region" description="Basic and acidic residues" evidence="9">
    <location>
        <begin position="120"/>
        <end position="143"/>
    </location>
</feature>
<dbReference type="PANTHER" id="PTHR45885:SF1">
    <property type="entry name" value="CELL DIVISION CYCLE 5-LIKE PROTEIN"/>
    <property type="match status" value="1"/>
</dbReference>
<dbReference type="CDD" id="cd11659">
    <property type="entry name" value="SANT_CDC5_II"/>
    <property type="match status" value="1"/>
</dbReference>
<keyword evidence="4" id="KW-0677">Repeat</keyword>
<dbReference type="InterPro" id="IPR017930">
    <property type="entry name" value="Myb_dom"/>
</dbReference>
<gene>
    <name evidence="12" type="primary">CDC5L</name>
    <name evidence="12" type="ORF">HK100_001672</name>
</gene>
<feature type="region of interest" description="Disordered" evidence="9">
    <location>
        <begin position="233"/>
        <end position="288"/>
    </location>
</feature>
<evidence type="ECO:0000259" key="11">
    <source>
        <dbReference type="PROSITE" id="PS51294"/>
    </source>
</evidence>
<dbReference type="GO" id="GO:0005681">
    <property type="term" value="C:spliceosomal complex"/>
    <property type="evidence" value="ECO:0007669"/>
    <property type="project" value="UniProtKB-KW"/>
</dbReference>
<dbReference type="Pfam" id="PF11831">
    <property type="entry name" value="Myb_Cef"/>
    <property type="match status" value="1"/>
</dbReference>
<keyword evidence="5" id="KW-0238">DNA-binding</keyword>
<reference evidence="12" key="1">
    <citation type="submission" date="2020-05" db="EMBL/GenBank/DDBJ databases">
        <title>Phylogenomic resolution of chytrid fungi.</title>
        <authorList>
            <person name="Stajich J.E."/>
            <person name="Amses K."/>
            <person name="Simmons R."/>
            <person name="Seto K."/>
            <person name="Myers J."/>
            <person name="Bonds A."/>
            <person name="Quandt C.A."/>
            <person name="Barry K."/>
            <person name="Liu P."/>
            <person name="Grigoriev I."/>
            <person name="Longcore J.E."/>
            <person name="James T.Y."/>
        </authorList>
    </citation>
    <scope>NUCLEOTIDE SEQUENCE</scope>
    <source>
        <strain evidence="12">JEL0513</strain>
    </source>
</reference>
<dbReference type="SMART" id="SM00717">
    <property type="entry name" value="SANT"/>
    <property type="match status" value="2"/>
</dbReference>
<dbReference type="InterPro" id="IPR047240">
    <property type="entry name" value="SANT_CDC5L_II"/>
</dbReference>
<keyword evidence="12" id="KW-0131">Cell cycle</keyword>
<comment type="caution">
    <text evidence="12">The sequence shown here is derived from an EMBL/GenBank/DDBJ whole genome shotgun (WGS) entry which is preliminary data.</text>
</comment>
<feature type="domain" description="Myb-like" evidence="10">
    <location>
        <begin position="54"/>
        <end position="103"/>
    </location>
</feature>
<proteinExistence type="inferred from homology"/>
<dbReference type="Pfam" id="PF13921">
    <property type="entry name" value="Myb_DNA-bind_6"/>
    <property type="match status" value="1"/>
</dbReference>
<dbReference type="InterPro" id="IPR021786">
    <property type="entry name" value="Cdc5p/Cef1_C"/>
</dbReference>
<evidence type="ECO:0000256" key="8">
    <source>
        <dbReference type="SAM" id="Coils"/>
    </source>
</evidence>
<keyword evidence="2" id="KW-0507">mRNA processing</keyword>
<dbReference type="GO" id="GO:0003677">
    <property type="term" value="F:DNA binding"/>
    <property type="evidence" value="ECO:0007669"/>
    <property type="project" value="UniProtKB-KW"/>
</dbReference>
<comment type="similarity">
    <text evidence="1">Belongs to the CEF1 family.</text>
</comment>
<protein>
    <submittedName>
        <fullName evidence="12">CDC5 cell division cycle 5-like protein</fullName>
    </submittedName>
</protein>
<dbReference type="Gene3D" id="1.10.10.60">
    <property type="entry name" value="Homeodomain-like"/>
    <property type="match status" value="2"/>
</dbReference>
<evidence type="ECO:0000256" key="3">
    <source>
        <dbReference type="ARBA" id="ARBA00022728"/>
    </source>
</evidence>
<dbReference type="GO" id="GO:0000974">
    <property type="term" value="C:Prp19 complex"/>
    <property type="evidence" value="ECO:0007669"/>
    <property type="project" value="InterPro"/>
</dbReference>
<dbReference type="Proteomes" id="UP001211907">
    <property type="component" value="Unassembled WGS sequence"/>
</dbReference>
<sequence length="815" mass="92206">MRILIKGGVWKNTEDEILKAAVMKYGKNQWARISSLLTRKTPKQCKARWFEWLDPSIKKTEWAKEEDEKLLHLAKLMPTQWRTIAPIVGRTPSQCLERYQWLLEEADTKEGEENDGPNADDVRRLRPGEIDPEPESKAARPDPVDMDEDEKEMLSEARARLANTQGKKAKRKAREKQLEEARRLASLQKRRELKAAGIETGFKPKKKRGMDYNADIPFQKRAPVGFFDISEEKEREAKERQKEQNIGALLSKLDGKRRSEIEEEERKKDAKKQKVSKEKGGYEPPKALRDAEDVANYQTSVRRSLLLPAPQVGDAEIEELVKIKSREEGAKSAVDYEDSSSVTNALLSEYKPSVMGPPTGSARTPLRTPATPSSDSLKVQARNLRAMEQMQTPLLGETVEFEGDDAYTYSGSTPRSTIAQTPNPLAAQLTPRAGNGGAGMTPRSEFGGSSRGGMTPRDEMGINTPMRESEGGFDETPRQRQSVMRQQLASLFKSLPAPQNNFKVVIPKTKKIDNADDEFANEIDEGERASIRVEDMEDVQARELKNASEEEKNRLLLRSTPVKRSLPRPLIYYPEVFEADNKISLPAEDLIRKEMERMLLHDMVYIPAPGQIPVPKILAQPAPADMEVTLAELSRANELILEELSHCRKNIETNIESLHESISAEYVFFEPTTADGSNGRFEKFSKTTAEERISNYSRQFELAKEAIKRDHMKALKLEKKLSITCGGYMARSTKLKRELAEVAQELEDGAISLESFKMVKGLEDVAIVDRIEGLKNEVSKLENREKLLQEKYQLLSERKDLLLQQGLLPLSDPMR</sequence>
<dbReference type="GO" id="GO:0000398">
    <property type="term" value="P:mRNA splicing, via spliceosome"/>
    <property type="evidence" value="ECO:0007669"/>
    <property type="project" value="InterPro"/>
</dbReference>
<evidence type="ECO:0000259" key="10">
    <source>
        <dbReference type="PROSITE" id="PS50090"/>
    </source>
</evidence>
<feature type="region of interest" description="Disordered" evidence="9">
    <location>
        <begin position="106"/>
        <end position="153"/>
    </location>
</feature>
<evidence type="ECO:0000256" key="5">
    <source>
        <dbReference type="ARBA" id="ARBA00023125"/>
    </source>
</evidence>
<dbReference type="InterPro" id="IPR047242">
    <property type="entry name" value="CDC5L/Cef1"/>
</dbReference>
<feature type="domain" description="HTH myb-type" evidence="11">
    <location>
        <begin position="58"/>
        <end position="107"/>
    </location>
</feature>
<keyword evidence="13" id="KW-1185">Reference proteome</keyword>
<feature type="compositionally biased region" description="Basic and acidic residues" evidence="9">
    <location>
        <begin position="275"/>
        <end position="288"/>
    </location>
</feature>
<dbReference type="PROSITE" id="PS51294">
    <property type="entry name" value="HTH_MYB"/>
    <property type="match status" value="2"/>
</dbReference>
<dbReference type="PROSITE" id="PS50090">
    <property type="entry name" value="MYB_LIKE"/>
    <property type="match status" value="2"/>
</dbReference>
<keyword evidence="12" id="KW-0132">Cell division</keyword>
<dbReference type="SUPFAM" id="SSF46689">
    <property type="entry name" value="Homeodomain-like"/>
    <property type="match status" value="1"/>
</dbReference>
<organism evidence="12 13">
    <name type="scientific">Physocladia obscura</name>
    <dbReference type="NCBI Taxonomy" id="109957"/>
    <lineage>
        <taxon>Eukaryota</taxon>
        <taxon>Fungi</taxon>
        <taxon>Fungi incertae sedis</taxon>
        <taxon>Chytridiomycota</taxon>
        <taxon>Chytridiomycota incertae sedis</taxon>
        <taxon>Chytridiomycetes</taxon>
        <taxon>Chytridiales</taxon>
        <taxon>Chytriomycetaceae</taxon>
        <taxon>Physocladia</taxon>
    </lineage>
</organism>
<evidence type="ECO:0000256" key="6">
    <source>
        <dbReference type="ARBA" id="ARBA00023187"/>
    </source>
</evidence>
<dbReference type="AlphaFoldDB" id="A0AAD5XAV4"/>
<accession>A0AAD5XAV4</accession>
<evidence type="ECO:0000256" key="4">
    <source>
        <dbReference type="ARBA" id="ARBA00022737"/>
    </source>
</evidence>
<dbReference type="CDD" id="cd00167">
    <property type="entry name" value="SANT"/>
    <property type="match status" value="1"/>
</dbReference>
<dbReference type="InterPro" id="IPR001005">
    <property type="entry name" value="SANT/Myb"/>
</dbReference>
<keyword evidence="3" id="KW-0747">Spliceosome</keyword>
<feature type="region of interest" description="Disordered" evidence="9">
    <location>
        <begin position="431"/>
        <end position="478"/>
    </location>
</feature>
<feature type="coiled-coil region" evidence="8">
    <location>
        <begin position="771"/>
        <end position="798"/>
    </location>
</feature>
<keyword evidence="8" id="KW-0175">Coiled coil</keyword>
<dbReference type="InterPro" id="IPR009057">
    <property type="entry name" value="Homeodomain-like_sf"/>
</dbReference>
<keyword evidence="7" id="KW-0539">Nucleus</keyword>
<feature type="domain" description="HTH myb-type" evidence="11">
    <location>
        <begin position="1"/>
        <end position="57"/>
    </location>
</feature>
<feature type="compositionally biased region" description="Basic and acidic residues" evidence="9">
    <location>
        <begin position="233"/>
        <end position="243"/>
    </location>
</feature>
<evidence type="ECO:0000256" key="1">
    <source>
        <dbReference type="ARBA" id="ARBA00010506"/>
    </source>
</evidence>
<dbReference type="FunFam" id="1.10.10.60:FF:000021">
    <property type="entry name" value="CDC5 cell division cycle 5-like"/>
    <property type="match status" value="1"/>
</dbReference>